<organism evidence="2 3">
    <name type="scientific">Seminavis robusta</name>
    <dbReference type="NCBI Taxonomy" id="568900"/>
    <lineage>
        <taxon>Eukaryota</taxon>
        <taxon>Sar</taxon>
        <taxon>Stramenopiles</taxon>
        <taxon>Ochrophyta</taxon>
        <taxon>Bacillariophyta</taxon>
        <taxon>Bacillariophyceae</taxon>
        <taxon>Bacillariophycidae</taxon>
        <taxon>Naviculales</taxon>
        <taxon>Naviculaceae</taxon>
        <taxon>Seminavis</taxon>
    </lineage>
</organism>
<evidence type="ECO:0000313" key="2">
    <source>
        <dbReference type="EMBL" id="CAB9501205.1"/>
    </source>
</evidence>
<dbReference type="Proteomes" id="UP001153069">
    <property type="component" value="Unassembled WGS sequence"/>
</dbReference>
<feature type="region of interest" description="Disordered" evidence="1">
    <location>
        <begin position="121"/>
        <end position="145"/>
    </location>
</feature>
<gene>
    <name evidence="2" type="ORF">SEMRO_102_G052100.1</name>
</gene>
<keyword evidence="3" id="KW-1185">Reference proteome</keyword>
<evidence type="ECO:0000256" key="1">
    <source>
        <dbReference type="SAM" id="MobiDB-lite"/>
    </source>
</evidence>
<name>A0A9N8H6K2_9STRA</name>
<evidence type="ECO:0000313" key="3">
    <source>
        <dbReference type="Proteomes" id="UP001153069"/>
    </source>
</evidence>
<dbReference type="OrthoDB" id="411890at2759"/>
<protein>
    <submittedName>
        <fullName evidence="2">Uncharacterized protein</fullName>
    </submittedName>
</protein>
<proteinExistence type="predicted"/>
<sequence length="429" mass="48018">MSTNKKVVVVLRVLLAISVLTILSTFRSASLCPTTIICTRQERPAAVDCRRRHSHESFTWIPTAANSQSCMELLSPTGRLPCLANPSNFEGYWTQEVSTLDQTLGAEPSLTSWSWHFDRHDDRASSSSGRNPIRVPNIPPFATPHNNNKPLGSLSLLQETNNASLVLYGSSHVRELYFAMIRMARGQKYDAPLETNVMRVGSAPFGYNATPACGDSPNTMDKRHGIDLEACGEPDKRLVPELGGNNNNVAIGFKTFLHTPQADDSFLDFLQANRLRHPSVLVVDVGIWGLRGRKTSPQLNNRTHGVLLQPDEEVDYYLHWLENSFPNSTIIYVYEKGPLVDLESWILPRIYDIVHQQQQEKNRGRRPLSMIVRKDLIQNNRPEDMPCAHGCAGPVTMVVSSLILDWLSEVFLPGHDDCDVGGNAPSRWR</sequence>
<accession>A0A9N8H6K2</accession>
<comment type="caution">
    <text evidence="2">The sequence shown here is derived from an EMBL/GenBank/DDBJ whole genome shotgun (WGS) entry which is preliminary data.</text>
</comment>
<dbReference type="EMBL" id="CAICTM010000101">
    <property type="protein sequence ID" value="CAB9501205.1"/>
    <property type="molecule type" value="Genomic_DNA"/>
</dbReference>
<reference evidence="2" key="1">
    <citation type="submission" date="2020-06" db="EMBL/GenBank/DDBJ databases">
        <authorList>
            <consortium name="Plant Systems Biology data submission"/>
        </authorList>
    </citation>
    <scope>NUCLEOTIDE SEQUENCE</scope>
    <source>
        <strain evidence="2">D6</strain>
    </source>
</reference>
<dbReference type="AlphaFoldDB" id="A0A9N8H6K2"/>